<dbReference type="Proteomes" id="UP000293162">
    <property type="component" value="Unassembled WGS sequence"/>
</dbReference>
<organism evidence="2 3">
    <name type="scientific">Emticicia agri</name>
    <dbReference type="NCBI Taxonomy" id="2492393"/>
    <lineage>
        <taxon>Bacteria</taxon>
        <taxon>Pseudomonadati</taxon>
        <taxon>Bacteroidota</taxon>
        <taxon>Cytophagia</taxon>
        <taxon>Cytophagales</taxon>
        <taxon>Leadbetterellaceae</taxon>
        <taxon>Emticicia</taxon>
    </lineage>
</organism>
<feature type="domain" description="Xylose isomerase-like TIM barrel" evidence="1">
    <location>
        <begin position="62"/>
        <end position="295"/>
    </location>
</feature>
<dbReference type="Pfam" id="PF01261">
    <property type="entry name" value="AP_endonuc_2"/>
    <property type="match status" value="1"/>
</dbReference>
<dbReference type="PROSITE" id="PS51318">
    <property type="entry name" value="TAT"/>
    <property type="match status" value="1"/>
</dbReference>
<evidence type="ECO:0000313" key="3">
    <source>
        <dbReference type="Proteomes" id="UP000293162"/>
    </source>
</evidence>
<evidence type="ECO:0000313" key="2">
    <source>
        <dbReference type="EMBL" id="RYU96829.1"/>
    </source>
</evidence>
<dbReference type="OrthoDB" id="930834at2"/>
<dbReference type="InterPro" id="IPR036237">
    <property type="entry name" value="Xyl_isomerase-like_sf"/>
</dbReference>
<accession>A0A4Q5M402</accession>
<gene>
    <name evidence="2" type="ORF">EWM59_04690</name>
</gene>
<dbReference type="Gene3D" id="3.20.20.150">
    <property type="entry name" value="Divalent-metal-dependent TIM barrel enzymes"/>
    <property type="match status" value="1"/>
</dbReference>
<name>A0A4Q5M402_9BACT</name>
<dbReference type="EMBL" id="SEWF01000005">
    <property type="protein sequence ID" value="RYU96829.1"/>
    <property type="molecule type" value="Genomic_DNA"/>
</dbReference>
<dbReference type="SUPFAM" id="SSF51658">
    <property type="entry name" value="Xylose isomerase-like"/>
    <property type="match status" value="1"/>
</dbReference>
<dbReference type="PANTHER" id="PTHR12110:SF48">
    <property type="entry name" value="BLL3656 PROTEIN"/>
    <property type="match status" value="1"/>
</dbReference>
<sequence length="316" mass="34297">METNAISRRNLLKNSLAVGAGLSLGLPDAMAGSEKKAAHNFKFSLNTSTIREQNLGLMGEIETAAKAGYDAIEVWVSTVEKYVQQGGKLKDVKKKAADLGITIEDAIGFSKWIVDDATEREKALEQNKREMAMLAEIGCKRIAAPPFGATTGKVLDLKAIAERYGKLLEVSDNFGVIPQLEMWGFSTNLHLVGEVLFAASESGHPKACVLTDVYHLHKGGSSFNSLKTASGSSIQMFHMNDYPGVPPRETINDGDRILPGDGVAPITQILKELHHKNTPIILSLEIFNKEYWKMDALVAAKMGIEKMKASVAKAIA</sequence>
<keyword evidence="3" id="KW-1185">Reference proteome</keyword>
<dbReference type="InterPro" id="IPR050312">
    <property type="entry name" value="IolE/XylAMocC-like"/>
</dbReference>
<dbReference type="RefSeq" id="WP_130019784.1">
    <property type="nucleotide sequence ID" value="NZ_SEWF01000005.1"/>
</dbReference>
<keyword evidence="2" id="KW-0413">Isomerase</keyword>
<dbReference type="AlphaFoldDB" id="A0A4Q5M402"/>
<dbReference type="InterPro" id="IPR006311">
    <property type="entry name" value="TAT_signal"/>
</dbReference>
<evidence type="ECO:0000259" key="1">
    <source>
        <dbReference type="Pfam" id="PF01261"/>
    </source>
</evidence>
<dbReference type="PANTHER" id="PTHR12110">
    <property type="entry name" value="HYDROXYPYRUVATE ISOMERASE"/>
    <property type="match status" value="1"/>
</dbReference>
<reference evidence="2 3" key="1">
    <citation type="submission" date="2019-02" db="EMBL/GenBank/DDBJ databases">
        <title>Bacterial novel species Emticicia sp. 17J42-9 isolated from soil.</title>
        <authorList>
            <person name="Jung H.-Y."/>
        </authorList>
    </citation>
    <scope>NUCLEOTIDE SEQUENCE [LARGE SCALE GENOMIC DNA]</scope>
    <source>
        <strain evidence="2 3">17J42-9</strain>
    </source>
</reference>
<dbReference type="InterPro" id="IPR013022">
    <property type="entry name" value="Xyl_isomerase-like_TIM-brl"/>
</dbReference>
<dbReference type="GO" id="GO:0016853">
    <property type="term" value="F:isomerase activity"/>
    <property type="evidence" value="ECO:0007669"/>
    <property type="project" value="UniProtKB-KW"/>
</dbReference>
<protein>
    <submittedName>
        <fullName evidence="2">Sugar phosphate isomerase/epimerase</fullName>
    </submittedName>
</protein>
<proteinExistence type="predicted"/>
<comment type="caution">
    <text evidence="2">The sequence shown here is derived from an EMBL/GenBank/DDBJ whole genome shotgun (WGS) entry which is preliminary data.</text>
</comment>